<evidence type="ECO:0000259" key="4">
    <source>
        <dbReference type="PROSITE" id="PS51077"/>
    </source>
</evidence>
<dbReference type="EMBL" id="LJYW01000001">
    <property type="protein sequence ID" value="KPL54150.1"/>
    <property type="molecule type" value="Genomic_DNA"/>
</dbReference>
<dbReference type="PANTHER" id="PTHR30136:SF8">
    <property type="entry name" value="TRANSCRIPTIONAL REGULATORY PROTEIN"/>
    <property type="match status" value="1"/>
</dbReference>
<dbReference type="AlphaFoldDB" id="A0A0P6WHG3"/>
<evidence type="ECO:0000259" key="5">
    <source>
        <dbReference type="PROSITE" id="PS51078"/>
    </source>
</evidence>
<keyword evidence="7" id="KW-1185">Reference proteome</keyword>
<dbReference type="GO" id="GO:0003677">
    <property type="term" value="F:DNA binding"/>
    <property type="evidence" value="ECO:0007669"/>
    <property type="project" value="UniProtKB-KW"/>
</dbReference>
<reference evidence="6 7" key="2">
    <citation type="submission" date="2015-10" db="EMBL/GenBank/DDBJ databases">
        <title>Draft Genome Sequence of Prosthecomicrobium hirschii ATCC 27832.</title>
        <authorList>
            <person name="Daniel J."/>
            <person name="Givan S.A."/>
            <person name="Brun Y.V."/>
            <person name="Brown P.J."/>
        </authorList>
    </citation>
    <scope>NUCLEOTIDE SEQUENCE [LARGE SCALE GENOMIC DNA]</scope>
    <source>
        <strain evidence="6 7">16</strain>
    </source>
</reference>
<dbReference type="Pfam" id="PF01614">
    <property type="entry name" value="IclR_C"/>
    <property type="match status" value="1"/>
</dbReference>
<reference evidence="6 7" key="1">
    <citation type="submission" date="2015-09" db="EMBL/GenBank/DDBJ databases">
        <authorList>
            <person name="Jackson K.R."/>
            <person name="Lunt B.L."/>
            <person name="Fisher J.N.B."/>
            <person name="Gardner A.V."/>
            <person name="Bailey M.E."/>
            <person name="Deus L.M."/>
            <person name="Earl A.S."/>
            <person name="Gibby P.D."/>
            <person name="Hartmann K.A."/>
            <person name="Liu J.E."/>
            <person name="Manci A.M."/>
            <person name="Nielsen D.A."/>
            <person name="Solomon M.B."/>
            <person name="Breakwell D.P."/>
            <person name="Burnett S.H."/>
            <person name="Grose J.H."/>
        </authorList>
    </citation>
    <scope>NUCLEOTIDE SEQUENCE [LARGE SCALE GENOMIC DNA]</scope>
    <source>
        <strain evidence="6 7">16</strain>
    </source>
</reference>
<dbReference type="InterPro" id="IPR036388">
    <property type="entry name" value="WH-like_DNA-bd_sf"/>
</dbReference>
<dbReference type="SMART" id="SM00346">
    <property type="entry name" value="HTH_ICLR"/>
    <property type="match status" value="1"/>
</dbReference>
<comment type="caution">
    <text evidence="6">The sequence shown here is derived from an EMBL/GenBank/DDBJ whole genome shotgun (WGS) entry which is preliminary data.</text>
</comment>
<evidence type="ECO:0000256" key="1">
    <source>
        <dbReference type="ARBA" id="ARBA00023015"/>
    </source>
</evidence>
<dbReference type="InterPro" id="IPR005471">
    <property type="entry name" value="Tscrpt_reg_IclR_N"/>
</dbReference>
<dbReference type="InterPro" id="IPR036390">
    <property type="entry name" value="WH_DNA-bd_sf"/>
</dbReference>
<accession>A0A0P6WHG3</accession>
<evidence type="ECO:0008006" key="8">
    <source>
        <dbReference type="Google" id="ProtNLM"/>
    </source>
</evidence>
<dbReference type="PANTHER" id="PTHR30136">
    <property type="entry name" value="HELIX-TURN-HELIX TRANSCRIPTIONAL REGULATOR, ICLR FAMILY"/>
    <property type="match status" value="1"/>
</dbReference>
<sequence>MPKVTGKSEEGVQAVVLALQIIERVVEEGRPVGVTALAQALGTTKSRIHRHLQTLVGRGYLAQQTETERYQVGPRLVGLARMVGDNLDLVDIATPVLRDLRDALGHYSVLSLVEEDGIRVQTAINGRSLVEIGVRRGSLLPFHASAQGKVALAYGDEILRRRILRSRLDMLTPHTIVSPAALEQELELIRRQGWAGGPNESLLGLNALAAPVFDATGTLVATVGIVDSIQFLPDPPSDDQVRETTRAAAAVSALLGHRGAPAMPRPAAEAAGA</sequence>
<feature type="domain" description="IclR-ED" evidence="5">
    <location>
        <begin position="75"/>
        <end position="257"/>
    </location>
</feature>
<keyword evidence="1" id="KW-0805">Transcription regulation</keyword>
<evidence type="ECO:0000313" key="7">
    <source>
        <dbReference type="Proteomes" id="UP000048984"/>
    </source>
</evidence>
<dbReference type="GO" id="GO:0003700">
    <property type="term" value="F:DNA-binding transcription factor activity"/>
    <property type="evidence" value="ECO:0007669"/>
    <property type="project" value="TreeGrafter"/>
</dbReference>
<dbReference type="InterPro" id="IPR050707">
    <property type="entry name" value="HTH_MetabolicPath_Reg"/>
</dbReference>
<dbReference type="InterPro" id="IPR029016">
    <property type="entry name" value="GAF-like_dom_sf"/>
</dbReference>
<dbReference type="Gene3D" id="3.30.450.40">
    <property type="match status" value="1"/>
</dbReference>
<evidence type="ECO:0000256" key="2">
    <source>
        <dbReference type="ARBA" id="ARBA00023125"/>
    </source>
</evidence>
<proteinExistence type="predicted"/>
<dbReference type="Gene3D" id="1.10.10.10">
    <property type="entry name" value="Winged helix-like DNA-binding domain superfamily/Winged helix DNA-binding domain"/>
    <property type="match status" value="1"/>
</dbReference>
<dbReference type="InterPro" id="IPR014757">
    <property type="entry name" value="Tscrpt_reg_IclR_C"/>
</dbReference>
<gene>
    <name evidence="6" type="ORF">ABB55_19625</name>
</gene>
<feature type="domain" description="HTH iclR-type" evidence="4">
    <location>
        <begin position="12"/>
        <end position="74"/>
    </location>
</feature>
<dbReference type="STRING" id="665126.ABB55_19625"/>
<organism evidence="6 7">
    <name type="scientific">Prosthecodimorpha hirschii</name>
    <dbReference type="NCBI Taxonomy" id="665126"/>
    <lineage>
        <taxon>Bacteria</taxon>
        <taxon>Pseudomonadati</taxon>
        <taxon>Pseudomonadota</taxon>
        <taxon>Alphaproteobacteria</taxon>
        <taxon>Hyphomicrobiales</taxon>
        <taxon>Ancalomicrobiaceae</taxon>
        <taxon>Prosthecodimorpha</taxon>
    </lineage>
</organism>
<dbReference type="SUPFAM" id="SSF46785">
    <property type="entry name" value="Winged helix' DNA-binding domain"/>
    <property type="match status" value="1"/>
</dbReference>
<keyword evidence="3" id="KW-0804">Transcription</keyword>
<dbReference type="PROSITE" id="PS51078">
    <property type="entry name" value="ICLR_ED"/>
    <property type="match status" value="1"/>
</dbReference>
<keyword evidence="2" id="KW-0238">DNA-binding</keyword>
<name>A0A0P6WHG3_9HYPH</name>
<dbReference type="PROSITE" id="PS51077">
    <property type="entry name" value="HTH_ICLR"/>
    <property type="match status" value="1"/>
</dbReference>
<dbReference type="Proteomes" id="UP000048984">
    <property type="component" value="Unassembled WGS sequence"/>
</dbReference>
<dbReference type="Pfam" id="PF09339">
    <property type="entry name" value="HTH_IclR"/>
    <property type="match status" value="1"/>
</dbReference>
<protein>
    <recommendedName>
        <fullName evidence="8">IclR family transcriptional regulator</fullName>
    </recommendedName>
</protein>
<dbReference type="SUPFAM" id="SSF55781">
    <property type="entry name" value="GAF domain-like"/>
    <property type="match status" value="1"/>
</dbReference>
<evidence type="ECO:0000256" key="3">
    <source>
        <dbReference type="ARBA" id="ARBA00023163"/>
    </source>
</evidence>
<dbReference type="GO" id="GO:0045892">
    <property type="term" value="P:negative regulation of DNA-templated transcription"/>
    <property type="evidence" value="ECO:0007669"/>
    <property type="project" value="TreeGrafter"/>
</dbReference>
<dbReference type="RefSeq" id="WP_054360316.1">
    <property type="nucleotide sequence ID" value="NZ_JAPCYQ010000001.1"/>
</dbReference>
<evidence type="ECO:0000313" key="6">
    <source>
        <dbReference type="EMBL" id="KPL54150.1"/>
    </source>
</evidence>